<dbReference type="InterPro" id="IPR036922">
    <property type="entry name" value="Rieske_2Fe-2S_sf"/>
</dbReference>
<evidence type="ECO:0000256" key="4">
    <source>
        <dbReference type="ARBA" id="ARBA00023014"/>
    </source>
</evidence>
<evidence type="ECO:0000313" key="7">
    <source>
        <dbReference type="Proteomes" id="UP000182063"/>
    </source>
</evidence>
<reference evidence="7" key="1">
    <citation type="submission" date="2016-11" db="EMBL/GenBank/DDBJ databases">
        <title>Complete Genome Sequence of alachlor-degrading Sphingomonas sp. strain JJ-A5.</title>
        <authorList>
            <person name="Lee H."/>
            <person name="Ka J.-O."/>
        </authorList>
    </citation>
    <scope>NUCLEOTIDE SEQUENCE [LARGE SCALE GENOMIC DNA]</scope>
    <source>
        <strain evidence="7">JJ-A5</strain>
    </source>
</reference>
<keyword evidence="7" id="KW-1185">Reference proteome</keyword>
<dbReference type="EMBL" id="CP018221">
    <property type="protein sequence ID" value="API60322.1"/>
    <property type="molecule type" value="Genomic_DNA"/>
</dbReference>
<evidence type="ECO:0000256" key="2">
    <source>
        <dbReference type="ARBA" id="ARBA00022723"/>
    </source>
</evidence>
<dbReference type="RefSeq" id="WP_072598018.1">
    <property type="nucleotide sequence ID" value="NZ_CP018221.1"/>
</dbReference>
<dbReference type="PANTHER" id="PTHR21496:SF23">
    <property type="entry name" value="3-PHENYLPROPIONATE_CINNAMIC ACID DIOXYGENASE FERREDOXIN SUBUNIT"/>
    <property type="match status" value="1"/>
</dbReference>
<proteinExistence type="predicted"/>
<dbReference type="PANTHER" id="PTHR21496">
    <property type="entry name" value="FERREDOXIN-RELATED"/>
    <property type="match status" value="1"/>
</dbReference>
<dbReference type="KEGG" id="sphj:BSL82_14325"/>
<evidence type="ECO:0000313" key="6">
    <source>
        <dbReference type="EMBL" id="API60322.1"/>
    </source>
</evidence>
<feature type="domain" description="Rieske" evidence="5">
    <location>
        <begin position="4"/>
        <end position="99"/>
    </location>
</feature>
<keyword evidence="2" id="KW-0479">Metal-binding</keyword>
<dbReference type="InterPro" id="IPR017941">
    <property type="entry name" value="Rieske_2Fe-2S"/>
</dbReference>
<dbReference type="OrthoDB" id="9800167at2"/>
<dbReference type="AlphaFoldDB" id="A0A1L3ZXG2"/>
<protein>
    <submittedName>
        <fullName evidence="6">Ferredoxin</fullName>
    </submittedName>
</protein>
<dbReference type="Gene3D" id="2.102.10.10">
    <property type="entry name" value="Rieske [2Fe-2S] iron-sulphur domain"/>
    <property type="match status" value="1"/>
</dbReference>
<dbReference type="PROSITE" id="PS51296">
    <property type="entry name" value="RIESKE"/>
    <property type="match status" value="1"/>
</dbReference>
<dbReference type="Proteomes" id="UP000182063">
    <property type="component" value="Chromosome"/>
</dbReference>
<dbReference type="Pfam" id="PF00355">
    <property type="entry name" value="Rieske"/>
    <property type="match status" value="1"/>
</dbReference>
<keyword evidence="3" id="KW-0408">Iron</keyword>
<gene>
    <name evidence="6" type="ORF">BSL82_14325</name>
</gene>
<name>A0A1L3ZXG2_9SPHN</name>
<dbReference type="SUPFAM" id="SSF50022">
    <property type="entry name" value="ISP domain"/>
    <property type="match status" value="1"/>
</dbReference>
<evidence type="ECO:0000259" key="5">
    <source>
        <dbReference type="PROSITE" id="PS51296"/>
    </source>
</evidence>
<dbReference type="GO" id="GO:0046872">
    <property type="term" value="F:metal ion binding"/>
    <property type="evidence" value="ECO:0007669"/>
    <property type="project" value="UniProtKB-KW"/>
</dbReference>
<organism evidence="6 7">
    <name type="scientific">Tardibacter chloracetimidivorans</name>
    <dbReference type="NCBI Taxonomy" id="1921510"/>
    <lineage>
        <taxon>Bacteria</taxon>
        <taxon>Pseudomonadati</taxon>
        <taxon>Pseudomonadota</taxon>
        <taxon>Alphaproteobacteria</taxon>
        <taxon>Sphingomonadales</taxon>
        <taxon>Sphingomonadaceae</taxon>
        <taxon>Tardibacter</taxon>
    </lineage>
</organism>
<sequence length="101" mass="10981">MARVLLCRLEDVPENGNRAFTVDDKAVLVCRSSSGVFALENMCSHATSSLEGGKMKGPFLFCPLHGMRIDMRSGCPSGQLTKKPVKVYEATVEDGQVFAEL</sequence>
<evidence type="ECO:0000256" key="1">
    <source>
        <dbReference type="ARBA" id="ARBA00022714"/>
    </source>
</evidence>
<evidence type="ECO:0000256" key="3">
    <source>
        <dbReference type="ARBA" id="ARBA00023004"/>
    </source>
</evidence>
<keyword evidence="4" id="KW-0411">Iron-sulfur</keyword>
<dbReference type="STRING" id="1921510.BSL82_14325"/>
<dbReference type="GO" id="GO:0051537">
    <property type="term" value="F:2 iron, 2 sulfur cluster binding"/>
    <property type="evidence" value="ECO:0007669"/>
    <property type="project" value="UniProtKB-KW"/>
</dbReference>
<keyword evidence="1" id="KW-0001">2Fe-2S</keyword>
<accession>A0A1L3ZXG2</accession>